<keyword evidence="3" id="KW-1185">Reference proteome</keyword>
<evidence type="ECO:0000313" key="3">
    <source>
        <dbReference type="Proteomes" id="UP000199110"/>
    </source>
</evidence>
<keyword evidence="1" id="KW-0812">Transmembrane</keyword>
<dbReference type="EMBL" id="FORA01000001">
    <property type="protein sequence ID" value="SFI45209.1"/>
    <property type="molecule type" value="Genomic_DNA"/>
</dbReference>
<keyword evidence="1" id="KW-0472">Membrane</keyword>
<feature type="transmembrane region" description="Helical" evidence="1">
    <location>
        <begin position="112"/>
        <end position="129"/>
    </location>
</feature>
<accession>A0A1I3IBD8</accession>
<reference evidence="2 3" key="1">
    <citation type="submission" date="2016-10" db="EMBL/GenBank/DDBJ databases">
        <authorList>
            <person name="de Groot N.N."/>
        </authorList>
    </citation>
    <scope>NUCLEOTIDE SEQUENCE [LARGE SCALE GENOMIC DNA]</scope>
    <source>
        <strain evidence="2 3">DSM 19073</strain>
    </source>
</reference>
<dbReference type="STRING" id="390807.SAMN04488095_0892"/>
<dbReference type="Pfam" id="PF20398">
    <property type="entry name" value="DUF6691"/>
    <property type="match status" value="1"/>
</dbReference>
<dbReference type="InterPro" id="IPR046513">
    <property type="entry name" value="DUF6691"/>
</dbReference>
<organism evidence="2 3">
    <name type="scientific">Jannaschia pohangensis</name>
    <dbReference type="NCBI Taxonomy" id="390807"/>
    <lineage>
        <taxon>Bacteria</taxon>
        <taxon>Pseudomonadati</taxon>
        <taxon>Pseudomonadota</taxon>
        <taxon>Alphaproteobacteria</taxon>
        <taxon>Rhodobacterales</taxon>
        <taxon>Roseobacteraceae</taxon>
        <taxon>Jannaschia</taxon>
    </lineage>
</organism>
<gene>
    <name evidence="2" type="ORF">SAMN04488095_0892</name>
</gene>
<dbReference type="Proteomes" id="UP000199110">
    <property type="component" value="Unassembled WGS sequence"/>
</dbReference>
<sequence>MLVSALSGALFGLGLLVSGMTDTDRVQGFLALLGPGAWDPTLAFVMGAGLIPMAVAWRITGKPLLGPAWPAAPRGIDAPLLGGAVLFGMGWGLVGLCPGPALAALFWGGAEVVVFTLAMAAGMLALPYLRRITR</sequence>
<evidence type="ECO:0000313" key="2">
    <source>
        <dbReference type="EMBL" id="SFI45209.1"/>
    </source>
</evidence>
<keyword evidence="1" id="KW-1133">Transmembrane helix</keyword>
<proteinExistence type="predicted"/>
<evidence type="ECO:0000256" key="1">
    <source>
        <dbReference type="SAM" id="Phobius"/>
    </source>
</evidence>
<name>A0A1I3IBD8_9RHOB</name>
<protein>
    <recommendedName>
        <fullName evidence="4">Sulphur transport domain-containing protein</fullName>
    </recommendedName>
</protein>
<feature type="transmembrane region" description="Helical" evidence="1">
    <location>
        <begin position="42"/>
        <end position="59"/>
    </location>
</feature>
<feature type="transmembrane region" description="Helical" evidence="1">
    <location>
        <begin position="80"/>
        <end position="106"/>
    </location>
</feature>
<evidence type="ECO:0008006" key="4">
    <source>
        <dbReference type="Google" id="ProtNLM"/>
    </source>
</evidence>
<dbReference type="AlphaFoldDB" id="A0A1I3IBD8"/>